<feature type="region of interest" description="Disordered" evidence="1">
    <location>
        <begin position="21"/>
        <end position="61"/>
    </location>
</feature>
<name>D8P5L6_RALSL</name>
<evidence type="ECO:0000313" key="2">
    <source>
        <dbReference type="EMBL" id="CBJ54202.1"/>
    </source>
</evidence>
<sequence length="84" mass="8322">MRMTAGGSGRLLLPGGALALRRGSGSPCNGPERVAARERADDESGRSAPCSGNGSGTPAAAADDVILETVVMETLHENGSGSIA</sequence>
<geneLocation type="plasmid" evidence="2">
    <name>RCFBPv3_mp</name>
</geneLocation>
<organism evidence="2">
    <name type="scientific">Ralstonia solanacearum CFBP2957</name>
    <dbReference type="NCBI Taxonomy" id="859656"/>
    <lineage>
        <taxon>Bacteria</taxon>
        <taxon>Pseudomonadati</taxon>
        <taxon>Pseudomonadota</taxon>
        <taxon>Betaproteobacteria</taxon>
        <taxon>Burkholderiales</taxon>
        <taxon>Burkholderiaceae</taxon>
        <taxon>Ralstonia</taxon>
        <taxon>Ralstonia solanacearum species complex</taxon>
    </lineage>
</organism>
<feature type="compositionally biased region" description="Basic and acidic residues" evidence="1">
    <location>
        <begin position="34"/>
        <end position="45"/>
    </location>
</feature>
<reference evidence="2" key="2">
    <citation type="submission" date="2010-02" db="EMBL/GenBank/DDBJ databases">
        <authorList>
            <person name="Genoscope - CEA"/>
        </authorList>
    </citation>
    <scope>NUCLEOTIDE SEQUENCE</scope>
    <source>
        <strain evidence="2">CFBP2957</strain>
        <plasmid evidence="2">RCFBPv3_mp</plasmid>
    </source>
</reference>
<accession>D8P5L6</accession>
<protein>
    <submittedName>
        <fullName evidence="2">Uncharacterized protein</fullName>
    </submittedName>
</protein>
<evidence type="ECO:0000256" key="1">
    <source>
        <dbReference type="SAM" id="MobiDB-lite"/>
    </source>
</evidence>
<reference evidence="2" key="1">
    <citation type="journal article" date="2010" name="BMC Genomics">
        <title>Genomes of three tomato pathogens within the Ralstonia solanacearum species complex reveal significant evolutionary divergence.</title>
        <authorList>
            <person name="Remenant B."/>
            <person name="Coupat-Goutaland B."/>
            <person name="Guidot A."/>
            <person name="Cellier G."/>
            <person name="Wicker E."/>
            <person name="Allen C."/>
            <person name="Fegan M."/>
            <person name="Pruvost O."/>
            <person name="Elbaz M."/>
            <person name="Calteau A."/>
            <person name="Salvignol G."/>
            <person name="Mornico D."/>
            <person name="Mangenot S."/>
            <person name="Barbe V."/>
            <person name="Medigue C."/>
            <person name="Prior P."/>
        </authorList>
    </citation>
    <scope>NUCLEOTIDE SEQUENCE [LARGE SCALE GENOMIC DNA]</scope>
    <source>
        <strain evidence="2">CFBP2957</strain>
        <plasmid evidence="2">RCFBPv3_mp</plasmid>
    </source>
</reference>
<gene>
    <name evidence="2" type="ORF">RCFBP_mp30114</name>
</gene>
<keyword evidence="2" id="KW-0614">Plasmid</keyword>
<dbReference type="AlphaFoldDB" id="D8P5L6"/>
<proteinExistence type="predicted"/>
<dbReference type="EMBL" id="FP885907">
    <property type="protein sequence ID" value="CBJ54202.1"/>
    <property type="molecule type" value="Genomic_DNA"/>
</dbReference>